<evidence type="ECO:0000256" key="2">
    <source>
        <dbReference type="ARBA" id="ARBA00023136"/>
    </source>
</evidence>
<dbReference type="EMBL" id="FOBW01000031">
    <property type="protein sequence ID" value="SEN95619.1"/>
    <property type="molecule type" value="Genomic_DNA"/>
</dbReference>
<comment type="subcellular location">
    <subcellularLocation>
        <location evidence="1">Membrane</location>
    </subcellularLocation>
</comment>
<dbReference type="RefSeq" id="WP_090750550.1">
    <property type="nucleotide sequence ID" value="NZ_FOBW01000031.1"/>
</dbReference>
<dbReference type="OrthoDB" id="9798632at2"/>
<dbReference type="PANTHER" id="PTHR14097">
    <property type="entry name" value="OXIDOREDUCTASE HTATIP2"/>
    <property type="match status" value="1"/>
</dbReference>
<dbReference type="Pfam" id="PF01370">
    <property type="entry name" value="Epimerase"/>
    <property type="match status" value="1"/>
</dbReference>
<evidence type="ECO:0000256" key="1">
    <source>
        <dbReference type="ARBA" id="ARBA00004370"/>
    </source>
</evidence>
<evidence type="ECO:0000313" key="4">
    <source>
        <dbReference type="EMBL" id="SEN95619.1"/>
    </source>
</evidence>
<dbReference type="InterPro" id="IPR001509">
    <property type="entry name" value="Epimerase_deHydtase"/>
</dbReference>
<feature type="domain" description="NAD-dependent epimerase/dehydratase" evidence="3">
    <location>
        <begin position="8"/>
        <end position="114"/>
    </location>
</feature>
<dbReference type="SUPFAM" id="SSF51735">
    <property type="entry name" value="NAD(P)-binding Rossmann-fold domains"/>
    <property type="match status" value="1"/>
</dbReference>
<dbReference type="CDD" id="cd05250">
    <property type="entry name" value="CC3_like_SDR_a"/>
    <property type="match status" value="1"/>
</dbReference>
<sequence length="224" mass="24815">MGNAKKTALIAGATGLVGNELLHILLKQSKYERVIVITRRRLNATHPKLHQIVVDFDHLDHYQSDLSVDDVYCCLGTTIKKAGSQAEFKKVDFTYPLELARLTKENGAEKFLIITAMGAQLDSKIFYNRVKGEIEAAIKGVGFPTVHIFRPSLLLGNRQEFRFGEKIGTILSPALSALLIGSLKKYKPIHARDVASAMYQASELTGTGVFTHESDEIQRISKTS</sequence>
<accession>A0A1H8KRV3</accession>
<protein>
    <submittedName>
        <fullName evidence="4">Uncharacterized conserved protein YbjT, contains NAD(P)-binding and DUF2867 domains</fullName>
    </submittedName>
</protein>
<keyword evidence="2" id="KW-0472">Membrane</keyword>
<evidence type="ECO:0000259" key="3">
    <source>
        <dbReference type="Pfam" id="PF01370"/>
    </source>
</evidence>
<reference evidence="5" key="1">
    <citation type="submission" date="2016-10" db="EMBL/GenBank/DDBJ databases">
        <authorList>
            <person name="Varghese N."/>
            <person name="Submissions S."/>
        </authorList>
    </citation>
    <scope>NUCLEOTIDE SEQUENCE [LARGE SCALE GENOMIC DNA]</scope>
    <source>
        <strain evidence="5">B48,IBRC-M 10115,DSM 25386,CECT 8001</strain>
    </source>
</reference>
<gene>
    <name evidence="4" type="ORF">SAMN05192533_1315</name>
</gene>
<keyword evidence="5" id="KW-1185">Reference proteome</keyword>
<dbReference type="Gene3D" id="3.40.50.720">
    <property type="entry name" value="NAD(P)-binding Rossmann-like Domain"/>
    <property type="match status" value="1"/>
</dbReference>
<dbReference type="PANTHER" id="PTHR14097:SF7">
    <property type="entry name" value="OXIDOREDUCTASE HTATIP2"/>
    <property type="match status" value="1"/>
</dbReference>
<dbReference type="GO" id="GO:0016020">
    <property type="term" value="C:membrane"/>
    <property type="evidence" value="ECO:0007669"/>
    <property type="project" value="UniProtKB-SubCell"/>
</dbReference>
<dbReference type="STRING" id="930146.SAMN05192533_1315"/>
<organism evidence="4 5">
    <name type="scientific">Mesobacillus persicus</name>
    <dbReference type="NCBI Taxonomy" id="930146"/>
    <lineage>
        <taxon>Bacteria</taxon>
        <taxon>Bacillati</taxon>
        <taxon>Bacillota</taxon>
        <taxon>Bacilli</taxon>
        <taxon>Bacillales</taxon>
        <taxon>Bacillaceae</taxon>
        <taxon>Mesobacillus</taxon>
    </lineage>
</organism>
<dbReference type="Proteomes" id="UP000198553">
    <property type="component" value="Unassembled WGS sequence"/>
</dbReference>
<dbReference type="AlphaFoldDB" id="A0A1H8KRV3"/>
<evidence type="ECO:0000313" key="5">
    <source>
        <dbReference type="Proteomes" id="UP000198553"/>
    </source>
</evidence>
<name>A0A1H8KRV3_9BACI</name>
<proteinExistence type="predicted"/>
<dbReference type="InterPro" id="IPR036291">
    <property type="entry name" value="NAD(P)-bd_dom_sf"/>
</dbReference>